<evidence type="ECO:0000256" key="2">
    <source>
        <dbReference type="SAM" id="Phobius"/>
    </source>
</evidence>
<feature type="transmembrane region" description="Helical" evidence="2">
    <location>
        <begin position="530"/>
        <end position="551"/>
    </location>
</feature>
<reference evidence="3 4" key="1">
    <citation type="submission" date="2024-04" db="EMBL/GenBank/DDBJ databases">
        <title>Complete genome sequence of Fusarium acuminatum.</title>
        <authorList>
            <person name="Lan B."/>
        </authorList>
    </citation>
    <scope>NUCLEOTIDE SEQUENCE [LARGE SCALE GENOMIC DNA]</scope>
    <source>
        <strain evidence="3">1A</strain>
    </source>
</reference>
<organism evidence="3 4">
    <name type="scientific">Fusarium acuminatum</name>
    <dbReference type="NCBI Taxonomy" id="5515"/>
    <lineage>
        <taxon>Eukaryota</taxon>
        <taxon>Fungi</taxon>
        <taxon>Dikarya</taxon>
        <taxon>Ascomycota</taxon>
        <taxon>Pezizomycotina</taxon>
        <taxon>Sordariomycetes</taxon>
        <taxon>Hypocreomycetidae</taxon>
        <taxon>Hypocreales</taxon>
        <taxon>Nectriaceae</taxon>
        <taxon>Fusarium</taxon>
        <taxon>Fusarium tricinctum species complex</taxon>
    </lineage>
</organism>
<keyword evidence="2" id="KW-0812">Transmembrane</keyword>
<feature type="transmembrane region" description="Helical" evidence="2">
    <location>
        <begin position="23"/>
        <end position="45"/>
    </location>
</feature>
<feature type="region of interest" description="Disordered" evidence="1">
    <location>
        <begin position="639"/>
        <end position="661"/>
    </location>
</feature>
<evidence type="ECO:0000313" key="4">
    <source>
        <dbReference type="Proteomes" id="UP001489902"/>
    </source>
</evidence>
<feature type="transmembrane region" description="Helical" evidence="2">
    <location>
        <begin position="75"/>
        <end position="99"/>
    </location>
</feature>
<keyword evidence="4" id="KW-1185">Reference proteome</keyword>
<name>A0ABZ2XC87_9HYPO</name>
<protein>
    <submittedName>
        <fullName evidence="3">Uncharacterized protein</fullName>
    </submittedName>
</protein>
<keyword evidence="2" id="KW-1133">Transmembrane helix</keyword>
<proteinExistence type="predicted"/>
<evidence type="ECO:0000256" key="1">
    <source>
        <dbReference type="SAM" id="MobiDB-lite"/>
    </source>
</evidence>
<gene>
    <name evidence="3" type="ORF">QYS62_011285</name>
</gene>
<dbReference type="Proteomes" id="UP001489902">
    <property type="component" value="Chromosome 7"/>
</dbReference>
<sequence>MIDSTSAFVYSTIPLYHNAVKSIIFKCAEILMGIFIFKLFSLIAARSKQFTAYLMFTEDYIQRTLYITSRGFSRAAFVVLFFSLLNIVVSLYGTLLWALDSPGYIFQASNATISDYEDQRNVNPPYIIQLSLAPDALPDADSRLPQIIGADLLHTGINYTLTGQVDNYHPPKVVAPTQQDGVGARIWLDSDGLSVSADSYSALPKNSKIRDEVFPGTCITFNNGAASWNCTFSNVFSLDIVGIVVGRPEVHWNDETDKAYDTRYILPNRVDNIWISSGAGGGSAMMNQVFTVTRKTRRHTFSQSTFKATMLASGDSLFDKNEVTDLVERTWSPNITERTNPLIGQIVDGMMGAQARNKSFQFGGNNPSNDNMSVAQSNWGMYKVLSGGTSGIPMYSLISITTTNITLIRSETIDEAPIPYQKCDRTNFQNEAFGGKVTRTDCEASKDSDGSAGFFGQVDTAAVMIAQGLGDGRSNLSAASLDDDVLNWVNNKADALESLLIARAYAVSIDPSLVQITVDKIMVAMSYLQLYLSCFALFLAIILWLGLMIFADAHWASSLLANLINTTSEPKKNKPGYITRAPEVTLQSGGQTKKSLAIDGMPVTLYHAVPPMQQRMASPAPYGEEGKSYMETGVHPVGYNDPTAGRQGPMAGYAPVYPNTR</sequence>
<accession>A0ABZ2XC87</accession>
<keyword evidence="2" id="KW-0472">Membrane</keyword>
<dbReference type="EMBL" id="CP151266">
    <property type="protein sequence ID" value="WZH50050.1"/>
    <property type="molecule type" value="Genomic_DNA"/>
</dbReference>
<evidence type="ECO:0000313" key="3">
    <source>
        <dbReference type="EMBL" id="WZH50050.1"/>
    </source>
</evidence>